<dbReference type="Pfam" id="PF00528">
    <property type="entry name" value="BPD_transp_1"/>
    <property type="match status" value="1"/>
</dbReference>
<dbReference type="Proteomes" id="UP000322139">
    <property type="component" value="Unassembled WGS sequence"/>
</dbReference>
<dbReference type="EMBL" id="VTER01000004">
    <property type="protein sequence ID" value="TYS49265.1"/>
    <property type="molecule type" value="Genomic_DNA"/>
</dbReference>
<keyword evidence="4 6" id="KW-1133">Transmembrane helix</keyword>
<evidence type="ECO:0000313" key="8">
    <source>
        <dbReference type="EMBL" id="TYS49265.1"/>
    </source>
</evidence>
<reference evidence="8 9" key="1">
    <citation type="submission" date="2019-08" db="EMBL/GenBank/DDBJ databases">
        <title>Bacillus genomes from the desert of Cuatro Cienegas, Coahuila.</title>
        <authorList>
            <person name="Olmedo-Alvarez G."/>
        </authorList>
    </citation>
    <scope>NUCLEOTIDE SEQUENCE [LARGE SCALE GENOMIC DNA]</scope>
    <source>
        <strain evidence="8 9">CH446_14T</strain>
    </source>
</reference>
<dbReference type="SUPFAM" id="SSF55486">
    <property type="entry name" value="Metalloproteases ('zincins'), catalytic domain"/>
    <property type="match status" value="1"/>
</dbReference>
<evidence type="ECO:0000313" key="9">
    <source>
        <dbReference type="Proteomes" id="UP000322139"/>
    </source>
</evidence>
<dbReference type="InterPro" id="IPR027268">
    <property type="entry name" value="Peptidase_M4/M1_CTD_sf"/>
</dbReference>
<evidence type="ECO:0000256" key="6">
    <source>
        <dbReference type="RuleBase" id="RU363032"/>
    </source>
</evidence>
<dbReference type="GO" id="GO:0005886">
    <property type="term" value="C:plasma membrane"/>
    <property type="evidence" value="ECO:0007669"/>
    <property type="project" value="UniProtKB-SubCell"/>
</dbReference>
<dbReference type="InterPro" id="IPR035906">
    <property type="entry name" value="MetI-like_sf"/>
</dbReference>
<accession>A0A5D4RD05</accession>
<name>A0A5D4RD05_9BACI</name>
<dbReference type="SUPFAM" id="SSF161098">
    <property type="entry name" value="MetI-like"/>
    <property type="match status" value="1"/>
</dbReference>
<dbReference type="CDD" id="cd09604">
    <property type="entry name" value="M1_APN_like"/>
    <property type="match status" value="1"/>
</dbReference>
<feature type="domain" description="ABC transmembrane type-1" evidence="7">
    <location>
        <begin position="81"/>
        <end position="289"/>
    </location>
</feature>
<feature type="transmembrane region" description="Helical" evidence="6">
    <location>
        <begin position="209"/>
        <end position="234"/>
    </location>
</feature>
<evidence type="ECO:0000256" key="3">
    <source>
        <dbReference type="ARBA" id="ARBA00022692"/>
    </source>
</evidence>
<feature type="transmembrane region" description="Helical" evidence="6">
    <location>
        <begin position="114"/>
        <end position="136"/>
    </location>
</feature>
<evidence type="ECO:0000256" key="4">
    <source>
        <dbReference type="ARBA" id="ARBA00022989"/>
    </source>
</evidence>
<dbReference type="RefSeq" id="WP_148974403.1">
    <property type="nucleotide sequence ID" value="NZ_JBNIKU010000001.1"/>
</dbReference>
<protein>
    <submittedName>
        <fullName evidence="8">ABC transporter permease subunit</fullName>
    </submittedName>
</protein>
<dbReference type="Gene3D" id="1.10.390.10">
    <property type="entry name" value="Neutral Protease Domain 2"/>
    <property type="match status" value="1"/>
</dbReference>
<sequence>MNKLLRVNYSLYIGVFLVSVLLFFAVFGPYLAPHQLSEALETQYKDGKVLAPPIQPFESGEYPLGTDRWGYDIASMILNGLKYTVFIAIAVTFIKMVLGTIIGLYVGTWKRTPGWLLAFENAWSFVPLFLIVYFFFRGINALSFIPTWKLIMLFILITSLVSIPSIVSSVRQKTAELNKSVYIEAARALGAGRHRLIWKHIFPQLKETFLVMFILEIVYVITIMGQLGLLEIFVGGTRVTYDPLLFHSITKELAGLVGQARGNIYGNLHILMVPLAVLLITTISFSLLANGMKNRFQSNYQRTPWIKTGQEPKLKPVRKNYDAQKGRKLLSPEPMALIILLILFISAGTYVYATKDQDIGVKNFSQAEYDLSLKMNKQGEFSSTANIEVKNESEDDWDKLVFYFIPNVFKEGHSFQSVEGYASVTLDTIKVDGKEADYELKDDTLTVFLSEKLGEGDKGSVEINYEFTLPENGNRFSKVDHNYYLAQWYPMLATFREHKWNKEEYSEGLETYHTDFSDYKVTYDIPKGYTIASTADEDPPASETRGTLKAEKVRDFFISILKDTKVYEAEAKDGVKVRLFTKDDHNKDPEQSLDLAKKALSFYQDKIGDYPHETLDVVLDEGQFMEYPGIVTINPYIEDSYFYQVSIVHEIAHQYFYGTVSNDPYYEAWVDEGITEFATSMYFYAGKGEGEIRAFSLPLNRMKSIEEESVKRQHSNVPLDEVAHNGFVYGQPAVKLLELVNNRFMVKGNDPRDVGMDFLSAYYDKYKYKEVDSEMFVDFAADYFFVPRGYFTDWLELE</sequence>
<gene>
    <name evidence="8" type="ORF">FZD51_08590</name>
</gene>
<dbReference type="AlphaFoldDB" id="A0A5D4RD05"/>
<dbReference type="CDD" id="cd06261">
    <property type="entry name" value="TM_PBP2"/>
    <property type="match status" value="1"/>
</dbReference>
<dbReference type="PROSITE" id="PS50928">
    <property type="entry name" value="ABC_TM1"/>
    <property type="match status" value="1"/>
</dbReference>
<evidence type="ECO:0000256" key="5">
    <source>
        <dbReference type="ARBA" id="ARBA00023136"/>
    </source>
</evidence>
<evidence type="ECO:0000256" key="1">
    <source>
        <dbReference type="ARBA" id="ARBA00004141"/>
    </source>
</evidence>
<comment type="subcellular location">
    <subcellularLocation>
        <location evidence="6">Cell membrane</location>
        <topology evidence="6">Multi-pass membrane protein</topology>
    </subcellularLocation>
    <subcellularLocation>
        <location evidence="1">Membrane</location>
        <topology evidence="1">Multi-pass membrane protein</topology>
    </subcellularLocation>
</comment>
<feature type="transmembrane region" description="Helical" evidence="6">
    <location>
        <begin position="12"/>
        <end position="32"/>
    </location>
</feature>
<dbReference type="GO" id="GO:0055085">
    <property type="term" value="P:transmembrane transport"/>
    <property type="evidence" value="ECO:0007669"/>
    <property type="project" value="InterPro"/>
</dbReference>
<keyword evidence="3 6" id="KW-0812">Transmembrane</keyword>
<evidence type="ECO:0000259" key="7">
    <source>
        <dbReference type="PROSITE" id="PS50928"/>
    </source>
</evidence>
<keyword evidence="2 6" id="KW-0813">Transport</keyword>
<feature type="transmembrane region" description="Helical" evidence="6">
    <location>
        <begin position="268"/>
        <end position="289"/>
    </location>
</feature>
<dbReference type="PANTHER" id="PTHR43839">
    <property type="entry name" value="OPPC IN A BINDING PROTEIN-DEPENDENT TRANSPORT SYSTEM"/>
    <property type="match status" value="1"/>
</dbReference>
<comment type="caution">
    <text evidence="8">The sequence shown here is derived from an EMBL/GenBank/DDBJ whole genome shotgun (WGS) entry which is preliminary data.</text>
</comment>
<keyword evidence="5 6" id="KW-0472">Membrane</keyword>
<dbReference type="Gene3D" id="1.10.3720.10">
    <property type="entry name" value="MetI-like"/>
    <property type="match status" value="1"/>
</dbReference>
<proteinExistence type="inferred from homology"/>
<dbReference type="InterPro" id="IPR000515">
    <property type="entry name" value="MetI-like"/>
</dbReference>
<comment type="similarity">
    <text evidence="6">Belongs to the binding-protein-dependent transport system permease family.</text>
</comment>
<feature type="transmembrane region" description="Helical" evidence="6">
    <location>
        <begin position="148"/>
        <end position="170"/>
    </location>
</feature>
<dbReference type="PANTHER" id="PTHR43839:SF3">
    <property type="entry name" value="OLIGOPEPTIDE ABC TRANSPORTER, PERMEASE PROTEIN"/>
    <property type="match status" value="1"/>
</dbReference>
<feature type="transmembrane region" description="Helical" evidence="6">
    <location>
        <begin position="85"/>
        <end position="107"/>
    </location>
</feature>
<evidence type="ECO:0000256" key="2">
    <source>
        <dbReference type="ARBA" id="ARBA00022448"/>
    </source>
</evidence>
<feature type="transmembrane region" description="Helical" evidence="6">
    <location>
        <begin position="335"/>
        <end position="353"/>
    </location>
</feature>
<organism evidence="8 9">
    <name type="scientific">Bacillus infantis</name>
    <dbReference type="NCBI Taxonomy" id="324767"/>
    <lineage>
        <taxon>Bacteria</taxon>
        <taxon>Bacillati</taxon>
        <taxon>Bacillota</taxon>
        <taxon>Bacilli</taxon>
        <taxon>Bacillales</taxon>
        <taxon>Bacillaceae</taxon>
        <taxon>Bacillus</taxon>
    </lineage>
</organism>